<dbReference type="CDD" id="cd18808">
    <property type="entry name" value="SF1_C_Upf1"/>
    <property type="match status" value="1"/>
</dbReference>
<dbReference type="SUPFAM" id="SSF52540">
    <property type="entry name" value="P-loop containing nucleoside triphosphate hydrolases"/>
    <property type="match status" value="1"/>
</dbReference>
<reference evidence="11 12" key="1">
    <citation type="submission" date="2014-04" db="EMBL/GenBank/DDBJ databases">
        <authorList>
            <consortium name="DOE Joint Genome Institute"/>
            <person name="Kuo A."/>
            <person name="Girlanda M."/>
            <person name="Perotto S."/>
            <person name="Kohler A."/>
            <person name="Nagy L.G."/>
            <person name="Floudas D."/>
            <person name="Copeland A."/>
            <person name="Barry K.W."/>
            <person name="Cichocki N."/>
            <person name="Veneault-Fourrey C."/>
            <person name="LaButti K."/>
            <person name="Lindquist E.A."/>
            <person name="Lipzen A."/>
            <person name="Lundell T."/>
            <person name="Morin E."/>
            <person name="Murat C."/>
            <person name="Sun H."/>
            <person name="Tunlid A."/>
            <person name="Henrissat B."/>
            <person name="Grigoriev I.V."/>
            <person name="Hibbett D.S."/>
            <person name="Martin F."/>
            <person name="Nordberg H.P."/>
            <person name="Cantor M.N."/>
            <person name="Hua S.X."/>
        </authorList>
    </citation>
    <scope>NUCLEOTIDE SEQUENCE [LARGE SCALE GENOMIC DNA]</scope>
    <source>
        <strain evidence="11 12">MUT 4182</strain>
    </source>
</reference>
<dbReference type="GO" id="GO:0008270">
    <property type="term" value="F:zinc ion binding"/>
    <property type="evidence" value="ECO:0007669"/>
    <property type="project" value="UniProtKB-KW"/>
</dbReference>
<dbReference type="InterPro" id="IPR027417">
    <property type="entry name" value="P-loop_NTPase"/>
</dbReference>
<sequence>MPPKDLPICEYYRKGRCAFGQKCKFRHIGPPLAPLSSSAKPPLPSKTRRSVPAASSIQQHKATPSASIGLCRSFRETGRCVRGYGCKFLHEPQSASAPTPSAHTSTTSSMKGLEEELLERYVDTFSDGFAAAYSLTPAQVHNHFKRLIGNKSRPETNNEIYTFSAMLGSSNAYNRNWPNGEAILWIQDILLHESVSTEASQTTDLSFQKAYLPVLGYFSSRWVLRSTLRKNINALYGILDHNFETVESVLQTSIEGCMLRKSFSDGATSISGLQVFCTVSKCLHEYVTRFKNAVSQHPCFANLVTKLVEWSNSWAISVCASPPGFEDPISRWSSPGKSFAMDHMKKTIDLLFEVVERAEGSTLRRSHLEVEIAPREAASQALLDRLLMTYDGPGVYHEGGVPRHDNDKENVSEIEIVPTHAELTCSTGPYLPANIPGAPHHLAGSSMERLVDIQFRLLREELIAPIRTSLAHVLHDCEQPRDSNTQLDSLLTRRGGLYKATQSAWDSTMFSVYTGVNFRGIECDDRRGQAVNLTFDTPRGRAADPSAERRTAYWKSIGKRRLMQGGLLGLLWVPPKSDIHDIRFYLGTVASGLEDLIHSAKQSAERLAIKVSFFDQEVDMRILSALQDRRPRDEGMKLLLEAPIMFESIRPFLETLKSRLAATIPFARYIAHQDSGDLSSVSIDPPTYVTPRFAFKLDSLFECDPPVKLSLKPRDQLSVENARETLRNKSRLDPSQADAMINALTSEVSLIQGPPGTGKSFTGIELLRVLISTGIKPILLIAFTNHALDNILTHVLEKGLTTDIVRLGSRSNDKNLAQYRLEWIMKNTEADILADEKHDIMMDVQRQMSNLMSRIVSTIPEEKDLRAYLQGYCPQHHTSLYNPPSWIKQLLGDSPDWKKVLKRGSRDQTLIDVWRTGEDITFITPPADLVASGSQGPKDLEKQKKGYKRGYNLLPREADEAVSTEDEAPEPPSWLTTMTDFFTGLNINSIPQIPSSNRPLDELLNSSDVWSMSIEERRSLFPHWADEAREYARGPQKAEFDRLKREYAEARSEWSDITDQGKQQELSKADLIGCTTNGAAKLASLLQSVGPKVLLVEEAGQVLEAHILASLVPSIQHLILIGDPLQLRPTIENYQLSMDNPRTGKVFRFDQSLMERLSSMGLPMSQLDVQRRMRPQIADLVRRTLYPALKDHALVQASPPIRGMSQDVFFLDHKHAEDSGEEESVSKTNIYEAEMVKDLVLYLLKQGKYTRTGDIVVLCAYLGQLVKIRKLLSSEVATMIDERDAIQLLDHDNEDDAAEILADSTEQVHVAERVLLRTVDNFQGEEGTIVILSLVRNSGGNPTTGRKIGFLKSTNRVNVALSRAREGLYILGNSEDLLASGSDMWSEVIDQFRRNDQIGPSLPLSCSRHPGTIIRASEPGDIALYAPDGGCLEDCNALLKCGHRCHLHCHPDDLQHRAVRCSYGCVKFCSRGHPCKKPCADPCGPCEHSTNFQLPCSHISPVRCHQIDSPGNIRCSELVQKLLPQCGHSVLMACSDDAGEVICQVTCGKVMACCGGVCEDLCGNCQGVNAPGSFTKHTDHPCRRQLYCGHICAGVCNRNHDCADVACRDQCRQGCRHHACNLPCSEPCAPCMDSCDWVCEHQSRCPVVCGAPCSRLPCDERCEYFLDCGHRCPSVCGEPCEEQICPLCVNRAVRNQVVDLIEGKRLREIDPDGEDLSHLIITLTCKHTFTVRTLDDICQLEKFYTRENFTWTAIAPSLEGLQRPPVCPHCHGPIKSLRYGRVYKRADLDISEQNVAAQSGWALGLIRESVDAFDNAKAAQDLEKALEDVRIVGVPVEEKEVAEEQAYQRKQAIRPNEPLPVTSKRFSKKCHHLKQVPQLIKDPWRKATRRLIAYYDEASELARATSAHVQAYEAAVATLSQEYLAELGNSNDLEGSISPEDMALGLARTRCGLPALPKADVRFRVEACWLTFYIRFQLASLAQRVAGIFVKGDVPKEVRSLWADMIEDILDSVERDALLTIEVAQNSHSNRQVVRTVLFLIEAQYQVISHRVDRYLSPIRLRSLKDEARKAYAEAKATVAKYGGQFREAMDSRPADQQWLEDNYIIPADSIFEKWTILLTQLEEGSLNNQAPAAQNSQTVKVLMDKSFGITPRGHFYQCPEGHIYVITECGSNIDVSRCPECNSLVFLP</sequence>
<accession>A0A0C3MCL6</accession>
<evidence type="ECO:0000256" key="1">
    <source>
        <dbReference type="ARBA" id="ARBA00004496"/>
    </source>
</evidence>
<evidence type="ECO:0000259" key="10">
    <source>
        <dbReference type="PROSITE" id="PS51981"/>
    </source>
</evidence>
<dbReference type="EMBL" id="KN822962">
    <property type="protein sequence ID" value="KIO31502.1"/>
    <property type="molecule type" value="Genomic_DNA"/>
</dbReference>
<proteinExistence type="predicted"/>
<dbReference type="Pfam" id="PF13086">
    <property type="entry name" value="AAA_11"/>
    <property type="match status" value="1"/>
</dbReference>
<dbReference type="Pfam" id="PF13087">
    <property type="entry name" value="AAA_12"/>
    <property type="match status" value="1"/>
</dbReference>
<dbReference type="GO" id="GO:0004386">
    <property type="term" value="F:helicase activity"/>
    <property type="evidence" value="ECO:0007669"/>
    <property type="project" value="InterPro"/>
</dbReference>
<evidence type="ECO:0000256" key="8">
    <source>
        <dbReference type="SAM" id="MobiDB-lite"/>
    </source>
</evidence>
<evidence type="ECO:0000256" key="5">
    <source>
        <dbReference type="ARBA" id="ARBA00022833"/>
    </source>
</evidence>
<evidence type="ECO:0000256" key="7">
    <source>
        <dbReference type="PROSITE-ProRule" id="PRU00723"/>
    </source>
</evidence>
<feature type="zinc finger region" description="C3H1-type" evidence="7">
    <location>
        <begin position="3"/>
        <end position="30"/>
    </location>
</feature>
<evidence type="ECO:0000256" key="2">
    <source>
        <dbReference type="ARBA" id="ARBA00022490"/>
    </source>
</evidence>
<dbReference type="InterPro" id="IPR047187">
    <property type="entry name" value="SF1_C_Upf1"/>
</dbReference>
<reference evidence="12" key="2">
    <citation type="submission" date="2015-01" db="EMBL/GenBank/DDBJ databases">
        <title>Evolutionary Origins and Diversification of the Mycorrhizal Mutualists.</title>
        <authorList>
            <consortium name="DOE Joint Genome Institute"/>
            <consortium name="Mycorrhizal Genomics Consortium"/>
            <person name="Kohler A."/>
            <person name="Kuo A."/>
            <person name="Nagy L.G."/>
            <person name="Floudas D."/>
            <person name="Copeland A."/>
            <person name="Barry K.W."/>
            <person name="Cichocki N."/>
            <person name="Veneault-Fourrey C."/>
            <person name="LaButti K."/>
            <person name="Lindquist E.A."/>
            <person name="Lipzen A."/>
            <person name="Lundell T."/>
            <person name="Morin E."/>
            <person name="Murat C."/>
            <person name="Riley R."/>
            <person name="Ohm R."/>
            <person name="Sun H."/>
            <person name="Tunlid A."/>
            <person name="Henrissat B."/>
            <person name="Grigoriev I.V."/>
            <person name="Hibbett D.S."/>
            <person name="Martin F."/>
        </authorList>
    </citation>
    <scope>NUCLEOTIDE SEQUENCE [LARGE SCALE GENOMIC DNA]</scope>
    <source>
        <strain evidence="12">MUT 4182</strain>
    </source>
</reference>
<feature type="domain" description="C3H1-type" evidence="9">
    <location>
        <begin position="3"/>
        <end position="30"/>
    </location>
</feature>
<keyword evidence="6" id="KW-0391">Immunity</keyword>
<dbReference type="HOGENOM" id="CLU_001490_4_0_1"/>
<evidence type="ECO:0000256" key="3">
    <source>
        <dbReference type="ARBA" id="ARBA00022723"/>
    </source>
</evidence>
<dbReference type="PANTHER" id="PTHR10887">
    <property type="entry name" value="DNA2/NAM7 HELICASE FAMILY"/>
    <property type="match status" value="1"/>
</dbReference>
<protein>
    <recommendedName>
        <fullName evidence="13">P-loop containing nucleoside triphosphate hydrolase protein</fullName>
    </recommendedName>
</protein>
<dbReference type="Pfam" id="PF20173">
    <property type="entry name" value="ZnF_RZ-type"/>
    <property type="match status" value="1"/>
</dbReference>
<evidence type="ECO:0000256" key="4">
    <source>
        <dbReference type="ARBA" id="ARBA00022771"/>
    </source>
</evidence>
<evidence type="ECO:0000259" key="9">
    <source>
        <dbReference type="PROSITE" id="PS50103"/>
    </source>
</evidence>
<gene>
    <name evidence="11" type="ORF">M407DRAFT_67906</name>
</gene>
<keyword evidence="12" id="KW-1185">Reference proteome</keyword>
<dbReference type="InterPro" id="IPR041679">
    <property type="entry name" value="DNA2/NAM7-like_C"/>
</dbReference>
<keyword evidence="4 7" id="KW-0863">Zinc-finger</keyword>
<feature type="domain" description="RZ-type" evidence="10">
    <location>
        <begin position="2131"/>
        <end position="2189"/>
    </location>
</feature>
<evidence type="ECO:0000313" key="11">
    <source>
        <dbReference type="EMBL" id="KIO31502.1"/>
    </source>
</evidence>
<dbReference type="InterPro" id="IPR041677">
    <property type="entry name" value="DNA2/NAM7_AAA_11"/>
</dbReference>
<feature type="domain" description="C3H1-type" evidence="9">
    <location>
        <begin position="65"/>
        <end position="93"/>
    </location>
</feature>
<dbReference type="PROSITE" id="PS51981">
    <property type="entry name" value="ZF_RZ"/>
    <property type="match status" value="1"/>
</dbReference>
<dbReference type="InterPro" id="IPR036855">
    <property type="entry name" value="Znf_CCCH_sf"/>
</dbReference>
<dbReference type="PROSITE" id="PS50103">
    <property type="entry name" value="ZF_C3H1"/>
    <property type="match status" value="2"/>
</dbReference>
<feature type="zinc finger region" description="C3H1-type" evidence="7">
    <location>
        <begin position="65"/>
        <end position="93"/>
    </location>
</feature>
<dbReference type="PANTHER" id="PTHR10887:SF445">
    <property type="entry name" value="NFX1-TYPE ZINC FINGER-CONTAINING PROTEIN 1"/>
    <property type="match status" value="1"/>
</dbReference>
<keyword evidence="5 7" id="KW-0862">Zinc</keyword>
<dbReference type="GO" id="GO:0031048">
    <property type="term" value="P:regulatory ncRNA-mediated heterochromatin formation"/>
    <property type="evidence" value="ECO:0007669"/>
    <property type="project" value="TreeGrafter"/>
</dbReference>
<comment type="subcellular location">
    <subcellularLocation>
        <location evidence="1">Cytoplasm</location>
    </subcellularLocation>
</comment>
<dbReference type="SUPFAM" id="SSF90229">
    <property type="entry name" value="CCCH zinc finger"/>
    <property type="match status" value="1"/>
</dbReference>
<dbReference type="GO" id="GO:0002376">
    <property type="term" value="P:immune system process"/>
    <property type="evidence" value="ECO:0007669"/>
    <property type="project" value="UniProtKB-KW"/>
</dbReference>
<dbReference type="GO" id="GO:0005737">
    <property type="term" value="C:cytoplasm"/>
    <property type="evidence" value="ECO:0007669"/>
    <property type="project" value="UniProtKB-SubCell"/>
</dbReference>
<dbReference type="SMART" id="SM00356">
    <property type="entry name" value="ZnF_C3H1"/>
    <property type="match status" value="2"/>
</dbReference>
<dbReference type="Gene3D" id="3.40.50.300">
    <property type="entry name" value="P-loop containing nucleotide triphosphate hydrolases"/>
    <property type="match status" value="3"/>
</dbReference>
<evidence type="ECO:0008006" key="13">
    <source>
        <dbReference type="Google" id="ProtNLM"/>
    </source>
</evidence>
<dbReference type="OrthoDB" id="2423195at2759"/>
<organism evidence="11 12">
    <name type="scientific">Tulasnella calospora MUT 4182</name>
    <dbReference type="NCBI Taxonomy" id="1051891"/>
    <lineage>
        <taxon>Eukaryota</taxon>
        <taxon>Fungi</taxon>
        <taxon>Dikarya</taxon>
        <taxon>Basidiomycota</taxon>
        <taxon>Agaricomycotina</taxon>
        <taxon>Agaricomycetes</taxon>
        <taxon>Cantharellales</taxon>
        <taxon>Tulasnellaceae</taxon>
        <taxon>Tulasnella</taxon>
    </lineage>
</organism>
<evidence type="ECO:0000313" key="12">
    <source>
        <dbReference type="Proteomes" id="UP000054248"/>
    </source>
</evidence>
<dbReference type="InterPro" id="IPR000571">
    <property type="entry name" value="Znf_CCCH"/>
</dbReference>
<dbReference type="Proteomes" id="UP000054248">
    <property type="component" value="Unassembled WGS sequence"/>
</dbReference>
<dbReference type="InterPro" id="IPR045055">
    <property type="entry name" value="DNA2/NAM7-like"/>
</dbReference>
<keyword evidence="3 7" id="KW-0479">Metal-binding</keyword>
<name>A0A0C3MCL6_9AGAM</name>
<evidence type="ECO:0000256" key="6">
    <source>
        <dbReference type="ARBA" id="ARBA00022859"/>
    </source>
</evidence>
<feature type="region of interest" description="Disordered" evidence="8">
    <location>
        <begin position="34"/>
        <end position="60"/>
    </location>
</feature>
<dbReference type="InterPro" id="IPR046439">
    <property type="entry name" value="ZF_RZ_dom"/>
</dbReference>
<keyword evidence="2" id="KW-0963">Cytoplasm</keyword>
<dbReference type="GO" id="GO:0031380">
    <property type="term" value="C:nuclear RNA-directed RNA polymerase complex"/>
    <property type="evidence" value="ECO:0007669"/>
    <property type="project" value="TreeGrafter"/>
</dbReference>